<reference evidence="2" key="1">
    <citation type="submission" date="2020-06" db="EMBL/GenBank/DDBJ databases">
        <authorList>
            <person name="Li T."/>
            <person name="Hu X."/>
            <person name="Zhang T."/>
            <person name="Song X."/>
            <person name="Zhang H."/>
            <person name="Dai N."/>
            <person name="Sheng W."/>
            <person name="Hou X."/>
            <person name="Wei L."/>
        </authorList>
    </citation>
    <scope>NUCLEOTIDE SEQUENCE</scope>
    <source>
        <strain evidence="2">G01</strain>
        <tissue evidence="2">Leaf</tissue>
    </source>
</reference>
<reference evidence="2" key="2">
    <citation type="journal article" date="2024" name="Plant">
        <title>Genomic evolution and insights into agronomic trait innovations of Sesamum species.</title>
        <authorList>
            <person name="Miao H."/>
            <person name="Wang L."/>
            <person name="Qu L."/>
            <person name="Liu H."/>
            <person name="Sun Y."/>
            <person name="Le M."/>
            <person name="Wang Q."/>
            <person name="Wei S."/>
            <person name="Zheng Y."/>
            <person name="Lin W."/>
            <person name="Duan Y."/>
            <person name="Cao H."/>
            <person name="Xiong S."/>
            <person name="Wang X."/>
            <person name="Wei L."/>
            <person name="Li C."/>
            <person name="Ma Q."/>
            <person name="Ju M."/>
            <person name="Zhao R."/>
            <person name="Li G."/>
            <person name="Mu C."/>
            <person name="Tian Q."/>
            <person name="Mei H."/>
            <person name="Zhang T."/>
            <person name="Gao T."/>
            <person name="Zhang H."/>
        </authorList>
    </citation>
    <scope>NUCLEOTIDE SEQUENCE</scope>
    <source>
        <strain evidence="2">G01</strain>
    </source>
</reference>
<feature type="domain" description="Retroviral polymerase SH3-like" evidence="1">
    <location>
        <begin position="69"/>
        <end position="103"/>
    </location>
</feature>
<dbReference type="PANTHER" id="PTHR42648:SF31">
    <property type="entry name" value="RNA-DIRECTED DNA POLYMERASE"/>
    <property type="match status" value="1"/>
</dbReference>
<evidence type="ECO:0000259" key="1">
    <source>
        <dbReference type="Pfam" id="PF25597"/>
    </source>
</evidence>
<dbReference type="SUPFAM" id="SSF53098">
    <property type="entry name" value="Ribonuclease H-like"/>
    <property type="match status" value="1"/>
</dbReference>
<dbReference type="InterPro" id="IPR039537">
    <property type="entry name" value="Retrotran_Ty1/copia-like"/>
</dbReference>
<dbReference type="GO" id="GO:0003676">
    <property type="term" value="F:nucleic acid binding"/>
    <property type="evidence" value="ECO:0007669"/>
    <property type="project" value="InterPro"/>
</dbReference>
<dbReference type="EMBL" id="JACGWK010001625">
    <property type="protein sequence ID" value="KAL0284907.1"/>
    <property type="molecule type" value="Genomic_DNA"/>
</dbReference>
<dbReference type="PANTHER" id="PTHR42648">
    <property type="entry name" value="TRANSPOSASE, PUTATIVE-RELATED"/>
    <property type="match status" value="1"/>
</dbReference>
<sequence length="153" mass="17855">MERKHRHILNVARALKFQANLPSKYWGESILVATYLINRLPTYILQWKSPYELLFHKPPSYANLKGFGCLCFASNTSPSKQKFDARAHKCVFLGYSQTHKAYKEPRSYLEASKDARWVDAMNEELTTLDKNEIWELASYHRERKPLAASGFLR</sequence>
<comment type="caution">
    <text evidence="2">The sequence shown here is derived from an EMBL/GenBank/DDBJ whole genome shotgun (WGS) entry which is preliminary data.</text>
</comment>
<dbReference type="InterPro" id="IPR012337">
    <property type="entry name" value="RNaseH-like_sf"/>
</dbReference>
<name>A0AAW2IRE5_9LAMI</name>
<dbReference type="InterPro" id="IPR036397">
    <property type="entry name" value="RNaseH_sf"/>
</dbReference>
<gene>
    <name evidence="2" type="ORF">Sangu_2802700</name>
</gene>
<organism evidence="2">
    <name type="scientific">Sesamum angustifolium</name>
    <dbReference type="NCBI Taxonomy" id="2727405"/>
    <lineage>
        <taxon>Eukaryota</taxon>
        <taxon>Viridiplantae</taxon>
        <taxon>Streptophyta</taxon>
        <taxon>Embryophyta</taxon>
        <taxon>Tracheophyta</taxon>
        <taxon>Spermatophyta</taxon>
        <taxon>Magnoliopsida</taxon>
        <taxon>eudicotyledons</taxon>
        <taxon>Gunneridae</taxon>
        <taxon>Pentapetalae</taxon>
        <taxon>asterids</taxon>
        <taxon>lamiids</taxon>
        <taxon>Lamiales</taxon>
        <taxon>Pedaliaceae</taxon>
        <taxon>Sesamum</taxon>
    </lineage>
</organism>
<proteinExistence type="predicted"/>
<evidence type="ECO:0000313" key="2">
    <source>
        <dbReference type="EMBL" id="KAL0284907.1"/>
    </source>
</evidence>
<dbReference type="InterPro" id="IPR057670">
    <property type="entry name" value="SH3_retrovirus"/>
</dbReference>
<dbReference type="Gene3D" id="3.30.420.10">
    <property type="entry name" value="Ribonuclease H-like superfamily/Ribonuclease H"/>
    <property type="match status" value="1"/>
</dbReference>
<accession>A0AAW2IRE5</accession>
<protein>
    <submittedName>
        <fullName evidence="2">Retrovirus-related Pol polyprotein from transposon RE2</fullName>
    </submittedName>
</protein>
<dbReference type="Pfam" id="PF25597">
    <property type="entry name" value="SH3_retrovirus"/>
    <property type="match status" value="1"/>
</dbReference>
<dbReference type="AlphaFoldDB" id="A0AAW2IRE5"/>